<accession>A0A6N7R678</accession>
<dbReference type="EMBL" id="WJEE01000093">
    <property type="protein sequence ID" value="MRI68735.1"/>
    <property type="molecule type" value="Genomic_DNA"/>
</dbReference>
<dbReference type="Proteomes" id="UP000435187">
    <property type="component" value="Unassembled WGS sequence"/>
</dbReference>
<evidence type="ECO:0000313" key="3">
    <source>
        <dbReference type="Proteomes" id="UP000435187"/>
    </source>
</evidence>
<comment type="caution">
    <text evidence="2">The sequence shown here is derived from an EMBL/GenBank/DDBJ whole genome shotgun (WGS) entry which is preliminary data.</text>
</comment>
<name>A0A6N7R678_9BACI</name>
<dbReference type="AlphaFoldDB" id="A0A6N7R678"/>
<sequence>MWKKYTIVIAIIACIGTVLLFVIKDLQKASLVETVKIEEQYEDFIVHIRVEPTSDGFQVLRSIQYIGEEDMMIQHRTPLTQVTINADNATFTGSPISKQMKPGYQYYPQQPLNFPALEKGDHKMFVHTQFFIDGERIDIKTEETIKFQ</sequence>
<keyword evidence="3" id="KW-1185">Reference proteome</keyword>
<dbReference type="RefSeq" id="WP_153837174.1">
    <property type="nucleotide sequence ID" value="NZ_JBHUMW010000083.1"/>
</dbReference>
<feature type="transmembrane region" description="Helical" evidence="1">
    <location>
        <begin position="6"/>
        <end position="23"/>
    </location>
</feature>
<evidence type="ECO:0000256" key="1">
    <source>
        <dbReference type="SAM" id="Phobius"/>
    </source>
</evidence>
<evidence type="ECO:0000313" key="2">
    <source>
        <dbReference type="EMBL" id="MRI68735.1"/>
    </source>
</evidence>
<organism evidence="2 3">
    <name type="scientific">Gracilibacillus thailandensis</name>
    <dbReference type="NCBI Taxonomy" id="563735"/>
    <lineage>
        <taxon>Bacteria</taxon>
        <taxon>Bacillati</taxon>
        <taxon>Bacillota</taxon>
        <taxon>Bacilli</taxon>
        <taxon>Bacillales</taxon>
        <taxon>Bacillaceae</taxon>
        <taxon>Gracilibacillus</taxon>
    </lineage>
</organism>
<gene>
    <name evidence="2" type="ORF">GH885_20745</name>
</gene>
<keyword evidence="1" id="KW-1133">Transmembrane helix</keyword>
<protein>
    <submittedName>
        <fullName evidence="2">Uncharacterized protein</fullName>
    </submittedName>
</protein>
<reference evidence="2 3" key="1">
    <citation type="submission" date="2019-10" db="EMBL/GenBank/DDBJ databases">
        <title>Gracilibacillus salitolerans sp. nov., a moderate halophile isolated from a saline soil in northwest China.</title>
        <authorList>
            <person name="Gan L."/>
        </authorList>
    </citation>
    <scope>NUCLEOTIDE SEQUENCE [LARGE SCALE GENOMIC DNA]</scope>
    <source>
        <strain evidence="2 3">TP2-8</strain>
    </source>
</reference>
<keyword evidence="1" id="KW-0812">Transmembrane</keyword>
<proteinExistence type="predicted"/>
<keyword evidence="1" id="KW-0472">Membrane</keyword>